<dbReference type="Pfam" id="PF13360">
    <property type="entry name" value="PQQ_2"/>
    <property type="match status" value="1"/>
</dbReference>
<dbReference type="InterPro" id="IPR018391">
    <property type="entry name" value="PQQ_b-propeller_rpt"/>
</dbReference>
<protein>
    <recommendedName>
        <fullName evidence="3">Pyrrolo-quinoline quinone repeat domain-containing protein</fullName>
    </recommendedName>
</protein>
<feature type="compositionally biased region" description="Low complexity" evidence="1">
    <location>
        <begin position="194"/>
        <end position="228"/>
    </location>
</feature>
<dbReference type="InterPro" id="IPR011047">
    <property type="entry name" value="Quinoprotein_ADH-like_sf"/>
</dbReference>
<dbReference type="PANTHER" id="PTHR34512">
    <property type="entry name" value="CELL SURFACE PROTEIN"/>
    <property type="match status" value="1"/>
</dbReference>
<keyword evidence="2" id="KW-0472">Membrane</keyword>
<evidence type="ECO:0000256" key="1">
    <source>
        <dbReference type="SAM" id="MobiDB-lite"/>
    </source>
</evidence>
<dbReference type="InterPro" id="IPR002372">
    <property type="entry name" value="PQQ_rpt_dom"/>
</dbReference>
<keyword evidence="2" id="KW-1133">Transmembrane helix</keyword>
<evidence type="ECO:0000256" key="2">
    <source>
        <dbReference type="SAM" id="Phobius"/>
    </source>
</evidence>
<feature type="region of interest" description="Disordered" evidence="1">
    <location>
        <begin position="180"/>
        <end position="237"/>
    </location>
</feature>
<dbReference type="PANTHER" id="PTHR34512:SF30">
    <property type="entry name" value="OUTER MEMBRANE PROTEIN ASSEMBLY FACTOR BAMB"/>
    <property type="match status" value="1"/>
</dbReference>
<gene>
    <name evidence="4" type="ORF">EGO51_03150</name>
</gene>
<dbReference type="Gene3D" id="2.130.10.10">
    <property type="entry name" value="YVTN repeat-like/Quinoprotein amine dehydrogenase"/>
    <property type="match status" value="1"/>
</dbReference>
<proteinExistence type="predicted"/>
<reference evidence="4 5" key="1">
    <citation type="submission" date="2018-11" db="EMBL/GenBank/DDBJ databases">
        <title>Genomic analysis of Haloarcula hispanica CBA1121.</title>
        <authorList>
            <person name="Kim Y.B."/>
            <person name="Roh S.W."/>
        </authorList>
    </citation>
    <scope>NUCLEOTIDE SEQUENCE [LARGE SCALE GENOMIC DNA]</scope>
    <source>
        <strain evidence="4 5">CBA1121</strain>
    </source>
</reference>
<accession>A0A5J5LHE6</accession>
<dbReference type="Proteomes" id="UP000326244">
    <property type="component" value="Unassembled WGS sequence"/>
</dbReference>
<evidence type="ECO:0000313" key="4">
    <source>
        <dbReference type="EMBL" id="KAA9408823.1"/>
    </source>
</evidence>
<dbReference type="InterPro" id="IPR015943">
    <property type="entry name" value="WD40/YVTN_repeat-like_dom_sf"/>
</dbReference>
<evidence type="ECO:0000259" key="3">
    <source>
        <dbReference type="Pfam" id="PF13360"/>
    </source>
</evidence>
<keyword evidence="2" id="KW-0812">Transmembrane</keyword>
<feature type="transmembrane region" description="Helical" evidence="2">
    <location>
        <begin position="253"/>
        <end position="272"/>
    </location>
</feature>
<organism evidence="4 5">
    <name type="scientific">Haloarcula hispanica</name>
    <dbReference type="NCBI Taxonomy" id="51589"/>
    <lineage>
        <taxon>Archaea</taxon>
        <taxon>Methanobacteriati</taxon>
        <taxon>Methanobacteriota</taxon>
        <taxon>Stenosarchaea group</taxon>
        <taxon>Halobacteria</taxon>
        <taxon>Halobacteriales</taxon>
        <taxon>Haloarculaceae</taxon>
        <taxon>Haloarcula</taxon>
    </lineage>
</organism>
<dbReference type="SMART" id="SM00564">
    <property type="entry name" value="PQQ"/>
    <property type="match status" value="3"/>
</dbReference>
<name>A0A5J5LHE6_HALHI</name>
<comment type="caution">
    <text evidence="4">The sequence shown here is derived from an EMBL/GenBank/DDBJ whole genome shotgun (WGS) entry which is preliminary data.</text>
</comment>
<evidence type="ECO:0000313" key="5">
    <source>
        <dbReference type="Proteomes" id="UP000326244"/>
    </source>
</evidence>
<dbReference type="SUPFAM" id="SSF50998">
    <property type="entry name" value="Quinoprotein alcohol dehydrogenase-like"/>
    <property type="match status" value="1"/>
</dbReference>
<sequence length="275" mass="29465">MDDLKALNGSNGEVEWELSLSGYISDITLSGTSLYISGVEEEGHTIVRDTSDGTYSREISSFSDINVQSIESPCVVDRDIYISLTNDNGNGFLFSFDSITGEENWRNRLGGGSKSSPVVASDAVYVGSDSGEIIAFDRDNGDELWSFSTDGPVRSTPALVEDSLYVGSNDGYVYSLGRVDEASQNQTPTEDNTETPTAPSEPQTTPTQPTTQTPSSTSTEGPTATPTPTDDDFERGFFTNGGESSFAFLNNPFVLTVGGFFLSVFGIIYQLVGSD</sequence>
<feature type="domain" description="Pyrrolo-quinoline quinone repeat" evidence="3">
    <location>
        <begin position="95"/>
        <end position="181"/>
    </location>
</feature>
<dbReference type="AlphaFoldDB" id="A0A5J5LHE6"/>
<dbReference type="EMBL" id="RQWK01000001">
    <property type="protein sequence ID" value="KAA9408823.1"/>
    <property type="molecule type" value="Genomic_DNA"/>
</dbReference>